<feature type="compositionally biased region" description="Pro residues" evidence="1">
    <location>
        <begin position="146"/>
        <end position="158"/>
    </location>
</feature>
<reference evidence="3" key="1">
    <citation type="submission" date="2022-07" db="EMBL/GenBank/DDBJ databases">
        <title>Genome Sequence of Agrocybe chaxingu.</title>
        <authorList>
            <person name="Buettner E."/>
        </authorList>
    </citation>
    <scope>NUCLEOTIDE SEQUENCE</scope>
    <source>
        <strain evidence="3">MP-N11</strain>
    </source>
</reference>
<dbReference type="OrthoDB" id="1877767at2759"/>
<evidence type="ECO:0000256" key="1">
    <source>
        <dbReference type="SAM" id="MobiDB-lite"/>
    </source>
</evidence>
<dbReference type="AlphaFoldDB" id="A0A9W8MPC4"/>
<feature type="compositionally biased region" description="Basic and acidic residues" evidence="1">
    <location>
        <begin position="135"/>
        <end position="144"/>
    </location>
</feature>
<comment type="caution">
    <text evidence="3">The sequence shown here is derived from an EMBL/GenBank/DDBJ whole genome shotgun (WGS) entry which is preliminary data.</text>
</comment>
<evidence type="ECO:0000313" key="4">
    <source>
        <dbReference type="Proteomes" id="UP001148786"/>
    </source>
</evidence>
<accession>A0A9W8MPC4</accession>
<protein>
    <recommendedName>
        <fullName evidence="2">Transcription factor TFIIIC triple barrel domain-containing protein</fullName>
    </recommendedName>
</protein>
<dbReference type="Proteomes" id="UP001148786">
    <property type="component" value="Unassembled WGS sequence"/>
</dbReference>
<feature type="region of interest" description="Disordered" evidence="1">
    <location>
        <begin position="65"/>
        <end position="179"/>
    </location>
</feature>
<name>A0A9W8MPC4_9AGAR</name>
<dbReference type="Pfam" id="PF10419">
    <property type="entry name" value="TFIIIC_sub6"/>
    <property type="match status" value="1"/>
</dbReference>
<sequence>MQKSTQGLDTPTPFLQLQGTILQGRHDLLLGTELLFTDDKDTHGTKRSVAHVGTTEQRIAFQEVTVTPKKPSEPEIIVDLEPPPAEDLDEKIDRMTGLSVPPTRAPRKKKTGSNAKGKEKATPGKSTRGRKAKGKGKEKEKEEEPTPPPPSPSPPPLPEGIRMDEDALGGDDDDDDVCG</sequence>
<feature type="compositionally biased region" description="Acidic residues" evidence="1">
    <location>
        <begin position="166"/>
        <end position="179"/>
    </location>
</feature>
<evidence type="ECO:0000259" key="2">
    <source>
        <dbReference type="Pfam" id="PF10419"/>
    </source>
</evidence>
<dbReference type="InterPro" id="IPR019481">
    <property type="entry name" value="TFIIIC_triple_barrel"/>
</dbReference>
<keyword evidence="4" id="KW-1185">Reference proteome</keyword>
<evidence type="ECO:0000313" key="3">
    <source>
        <dbReference type="EMBL" id="KAJ3482327.1"/>
    </source>
</evidence>
<dbReference type="EMBL" id="JANKHO010003592">
    <property type="protein sequence ID" value="KAJ3482327.1"/>
    <property type="molecule type" value="Genomic_DNA"/>
</dbReference>
<dbReference type="Gene3D" id="2.60.40.4370">
    <property type="match status" value="1"/>
</dbReference>
<organism evidence="3 4">
    <name type="scientific">Agrocybe chaxingu</name>
    <dbReference type="NCBI Taxonomy" id="84603"/>
    <lineage>
        <taxon>Eukaryota</taxon>
        <taxon>Fungi</taxon>
        <taxon>Dikarya</taxon>
        <taxon>Basidiomycota</taxon>
        <taxon>Agaricomycotina</taxon>
        <taxon>Agaricomycetes</taxon>
        <taxon>Agaricomycetidae</taxon>
        <taxon>Agaricales</taxon>
        <taxon>Agaricineae</taxon>
        <taxon>Strophariaceae</taxon>
        <taxon>Agrocybe</taxon>
    </lineage>
</organism>
<gene>
    <name evidence="3" type="ORF">NLJ89_g12146</name>
</gene>
<feature type="domain" description="Transcription factor TFIIIC triple barrel" evidence="2">
    <location>
        <begin position="6"/>
        <end position="66"/>
    </location>
</feature>
<proteinExistence type="predicted"/>